<gene>
    <name evidence="3" type="ORF">VNI00_003298</name>
</gene>
<name>A0AAW0DU28_9AGAR</name>
<feature type="compositionally biased region" description="Basic and acidic residues" evidence="2">
    <location>
        <begin position="73"/>
        <end position="83"/>
    </location>
</feature>
<keyword evidence="1" id="KW-0175">Coiled coil</keyword>
<feature type="region of interest" description="Disordered" evidence="2">
    <location>
        <begin position="1"/>
        <end position="194"/>
    </location>
</feature>
<dbReference type="InterPro" id="IPR018800">
    <property type="entry name" value="PRCC"/>
</dbReference>
<feature type="compositionally biased region" description="Low complexity" evidence="2">
    <location>
        <begin position="28"/>
        <end position="42"/>
    </location>
</feature>
<accession>A0AAW0DU28</accession>
<comment type="caution">
    <text evidence="3">The sequence shown here is derived from an EMBL/GenBank/DDBJ whole genome shotgun (WGS) entry which is preliminary data.</text>
</comment>
<sequence>MLGLEGYGSGSDSDDNAPQVAPPKPKKSTTTSTSTTKSSSLSLPPPSGAKGKRKVAIGLPALKPLEDEEQGEEEKPAAKKPRLESGAGRSSLLSMLPAPKQKAPVLPAPQRVLGGGGGPGLVFNRTTSLGKPRAPPRTVPSKPAAPAVDFFSLGSSSKSSAPSIPTSSSSITISSAPDLPTFEPPEPSVNDPYPGYYQLPSGQWAAHDPVYFEKFRKKWENDYNAHVRALEKGTAKGFEAYDRGEVEEVDAAKEMERAKEEIKEREERKAITKVGQGASEKPKMTITASKMSGIARSRHQLATMLNEAYTNREALGREDCRRTEKSQRSRQQIWFLNISSIQPIRIYIAL</sequence>
<dbReference type="AlphaFoldDB" id="A0AAW0DU28"/>
<evidence type="ECO:0000313" key="4">
    <source>
        <dbReference type="Proteomes" id="UP001383192"/>
    </source>
</evidence>
<protein>
    <submittedName>
        <fullName evidence="3">Uncharacterized protein</fullName>
    </submittedName>
</protein>
<reference evidence="3 4" key="1">
    <citation type="submission" date="2024-01" db="EMBL/GenBank/DDBJ databases">
        <title>A draft genome for a cacao thread blight-causing isolate of Paramarasmius palmivorus.</title>
        <authorList>
            <person name="Baruah I.K."/>
            <person name="Bukari Y."/>
            <person name="Amoako-Attah I."/>
            <person name="Meinhardt L.W."/>
            <person name="Bailey B.A."/>
            <person name="Cohen S.P."/>
        </authorList>
    </citation>
    <scope>NUCLEOTIDE SEQUENCE [LARGE SCALE GENOMIC DNA]</scope>
    <source>
        <strain evidence="3 4">GH-12</strain>
    </source>
</reference>
<dbReference type="Pfam" id="PF10253">
    <property type="entry name" value="PRCC"/>
    <property type="match status" value="1"/>
</dbReference>
<evidence type="ECO:0000256" key="1">
    <source>
        <dbReference type="SAM" id="Coils"/>
    </source>
</evidence>
<feature type="coiled-coil region" evidence="1">
    <location>
        <begin position="241"/>
        <end position="269"/>
    </location>
</feature>
<evidence type="ECO:0000313" key="3">
    <source>
        <dbReference type="EMBL" id="KAK7054835.1"/>
    </source>
</evidence>
<dbReference type="EMBL" id="JAYKXP010000008">
    <property type="protein sequence ID" value="KAK7054835.1"/>
    <property type="molecule type" value="Genomic_DNA"/>
</dbReference>
<proteinExistence type="predicted"/>
<feature type="compositionally biased region" description="Low complexity" evidence="2">
    <location>
        <begin position="155"/>
        <end position="177"/>
    </location>
</feature>
<keyword evidence="4" id="KW-1185">Reference proteome</keyword>
<dbReference type="PANTHER" id="PTHR13621:SF2">
    <property type="entry name" value="PROLINE-RICH PROTEIN PRCC"/>
    <property type="match status" value="1"/>
</dbReference>
<dbReference type="Proteomes" id="UP001383192">
    <property type="component" value="Unassembled WGS sequence"/>
</dbReference>
<dbReference type="PANTHER" id="PTHR13621">
    <property type="entry name" value="PROLINE-RICH PROTEIN PRCC"/>
    <property type="match status" value="1"/>
</dbReference>
<evidence type="ECO:0000256" key="2">
    <source>
        <dbReference type="SAM" id="MobiDB-lite"/>
    </source>
</evidence>
<organism evidence="3 4">
    <name type="scientific">Paramarasmius palmivorus</name>
    <dbReference type="NCBI Taxonomy" id="297713"/>
    <lineage>
        <taxon>Eukaryota</taxon>
        <taxon>Fungi</taxon>
        <taxon>Dikarya</taxon>
        <taxon>Basidiomycota</taxon>
        <taxon>Agaricomycotina</taxon>
        <taxon>Agaricomycetes</taxon>
        <taxon>Agaricomycetidae</taxon>
        <taxon>Agaricales</taxon>
        <taxon>Marasmiineae</taxon>
        <taxon>Marasmiaceae</taxon>
        <taxon>Paramarasmius</taxon>
    </lineage>
</organism>
<dbReference type="GO" id="GO:0005634">
    <property type="term" value="C:nucleus"/>
    <property type="evidence" value="ECO:0007669"/>
    <property type="project" value="TreeGrafter"/>
</dbReference>